<dbReference type="AlphaFoldDB" id="A0A138ZX87"/>
<dbReference type="InterPro" id="IPR012674">
    <property type="entry name" value="Calycin"/>
</dbReference>
<sequence length="161" mass="18284">MTIPEGWLDSWNGTWTSTKELEDSKVMDEILTIQGVSWMVRKAAAGVTPQDELKLYREGDVLVLEVKRKSMAGETLRKWHLDGREVELNEQPPTGHVCVSWNVTDQDGVLVQETKEVSGAWSSKAEWSVVVENGVPFHYRKINFQGKGKLLRLVQKFKKTA</sequence>
<accession>A0A138ZX87</accession>
<dbReference type="Proteomes" id="UP000070544">
    <property type="component" value="Unassembled WGS sequence"/>
</dbReference>
<keyword evidence="2" id="KW-1185">Reference proteome</keyword>
<dbReference type="OrthoDB" id="425354at2759"/>
<evidence type="ECO:0000313" key="2">
    <source>
        <dbReference type="Proteomes" id="UP000070544"/>
    </source>
</evidence>
<proteinExistence type="predicted"/>
<organism evidence="1 2">
    <name type="scientific">Gonapodya prolifera (strain JEL478)</name>
    <name type="common">Monoblepharis prolifera</name>
    <dbReference type="NCBI Taxonomy" id="1344416"/>
    <lineage>
        <taxon>Eukaryota</taxon>
        <taxon>Fungi</taxon>
        <taxon>Fungi incertae sedis</taxon>
        <taxon>Chytridiomycota</taxon>
        <taxon>Chytridiomycota incertae sedis</taxon>
        <taxon>Monoblepharidomycetes</taxon>
        <taxon>Monoblepharidales</taxon>
        <taxon>Gonapodyaceae</taxon>
        <taxon>Gonapodya</taxon>
    </lineage>
</organism>
<dbReference type="Gene3D" id="2.40.128.20">
    <property type="match status" value="1"/>
</dbReference>
<name>A0A138ZX87_GONPJ</name>
<protein>
    <submittedName>
        <fullName evidence="1">Uncharacterized protein</fullName>
    </submittedName>
</protein>
<dbReference type="EMBL" id="KQ965888">
    <property type="protein sequence ID" value="KXS09116.1"/>
    <property type="molecule type" value="Genomic_DNA"/>
</dbReference>
<evidence type="ECO:0000313" key="1">
    <source>
        <dbReference type="EMBL" id="KXS09116.1"/>
    </source>
</evidence>
<reference evidence="1 2" key="1">
    <citation type="journal article" date="2015" name="Genome Biol. Evol.">
        <title>Phylogenomic analyses indicate that early fungi evolved digesting cell walls of algal ancestors of land plants.</title>
        <authorList>
            <person name="Chang Y."/>
            <person name="Wang S."/>
            <person name="Sekimoto S."/>
            <person name="Aerts A.L."/>
            <person name="Choi C."/>
            <person name="Clum A."/>
            <person name="LaButti K.M."/>
            <person name="Lindquist E.A."/>
            <person name="Yee Ngan C."/>
            <person name="Ohm R.A."/>
            <person name="Salamov A.A."/>
            <person name="Grigoriev I.V."/>
            <person name="Spatafora J.W."/>
            <person name="Berbee M.L."/>
        </authorList>
    </citation>
    <scope>NUCLEOTIDE SEQUENCE [LARGE SCALE GENOMIC DNA]</scope>
    <source>
        <strain evidence="1 2">JEL478</strain>
    </source>
</reference>
<gene>
    <name evidence="1" type="ORF">M427DRAFT_64752</name>
</gene>